<dbReference type="PANTHER" id="PTHR37540:SF5">
    <property type="entry name" value="TRANSCRIPTION FACTOR DOMAIN-CONTAINING PROTEIN"/>
    <property type="match status" value="1"/>
</dbReference>
<dbReference type="InParanoid" id="A0A084R2F8"/>
<organism evidence="2 3">
    <name type="scientific">Stachybotrys chlorohalonatus (strain IBT 40285)</name>
    <dbReference type="NCBI Taxonomy" id="1283841"/>
    <lineage>
        <taxon>Eukaryota</taxon>
        <taxon>Fungi</taxon>
        <taxon>Dikarya</taxon>
        <taxon>Ascomycota</taxon>
        <taxon>Pezizomycotina</taxon>
        <taxon>Sordariomycetes</taxon>
        <taxon>Hypocreomycetidae</taxon>
        <taxon>Hypocreales</taxon>
        <taxon>Stachybotryaceae</taxon>
        <taxon>Stachybotrys</taxon>
    </lineage>
</organism>
<dbReference type="EMBL" id="KL659200">
    <property type="protein sequence ID" value="KFA70393.1"/>
    <property type="molecule type" value="Genomic_DNA"/>
</dbReference>
<dbReference type="OMA" id="WADIREF"/>
<evidence type="ECO:0000256" key="1">
    <source>
        <dbReference type="SAM" id="MobiDB-lite"/>
    </source>
</evidence>
<evidence type="ECO:0008006" key="4">
    <source>
        <dbReference type="Google" id="ProtNLM"/>
    </source>
</evidence>
<evidence type="ECO:0000313" key="3">
    <source>
        <dbReference type="Proteomes" id="UP000028524"/>
    </source>
</evidence>
<name>A0A084R2F8_STAC4</name>
<feature type="region of interest" description="Disordered" evidence="1">
    <location>
        <begin position="54"/>
        <end position="74"/>
    </location>
</feature>
<sequence>MGAEFAFVSLDNTTGKMKPADRLFIRSRCMQGINKKGNSRRSIRAIRKAAAAAEKNAQAQSGMPKAPTAGSGNAASSIEAEELARLRDATMRYVQRYAGPMLDFDIIRFFHQDTSFYPRELLGTFSIFRDVKGLIYPLHNRVQVSELVPSGGSWLIDHTPFRHAVFLTVEAYREYMVDGALSASTNMRYRATILLLNARLSEELAGFSAETTIYVVNILATIAVWLGRPVEVASHVNALKRIVTKCGGQSFLRTRPSLEYFVHTLDLANTLSSGDSSNPPGFRSSNEISYSNYPERGISQLNAIPLSPLLSYTLDRRVVKVLDDMRHIAAKINDDLARGMLLDTEIFKNLHKSVQPRLVSLQVLSEDPDSECLRLGMLSFLGMSTFRVPCNLGARKLRAYPHLTNNFRKALQAVEPSTLGMSTLVLWLLMIGAMSVFEVEDEEWLVEKWKNVIMTIPGVQLSWEDARRHLRDILWLDAIHDYLGQVVYKRLMIRAFKDT</sequence>
<gene>
    <name evidence="2" type="ORF">S40285_07807</name>
</gene>
<accession>A0A084R2F8</accession>
<evidence type="ECO:0000313" key="2">
    <source>
        <dbReference type="EMBL" id="KFA70393.1"/>
    </source>
</evidence>
<dbReference type="OrthoDB" id="4158087at2759"/>
<dbReference type="Proteomes" id="UP000028524">
    <property type="component" value="Unassembled WGS sequence"/>
</dbReference>
<keyword evidence="3" id="KW-1185">Reference proteome</keyword>
<dbReference type="PANTHER" id="PTHR37540">
    <property type="entry name" value="TRANSCRIPTION FACTOR (ACR-2), PUTATIVE-RELATED-RELATED"/>
    <property type="match status" value="1"/>
</dbReference>
<proteinExistence type="predicted"/>
<protein>
    <recommendedName>
        <fullName evidence="4">Transcription factor domain-containing protein</fullName>
    </recommendedName>
</protein>
<dbReference type="STRING" id="1283841.A0A084R2F8"/>
<dbReference type="AlphaFoldDB" id="A0A084R2F8"/>
<reference evidence="2 3" key="1">
    <citation type="journal article" date="2014" name="BMC Genomics">
        <title>Comparative genome sequencing reveals chemotype-specific gene clusters in the toxigenic black mold Stachybotrys.</title>
        <authorList>
            <person name="Semeiks J."/>
            <person name="Borek D."/>
            <person name="Otwinowski Z."/>
            <person name="Grishin N.V."/>
        </authorList>
    </citation>
    <scope>NUCLEOTIDE SEQUENCE [LARGE SCALE GENOMIC DNA]</scope>
    <source>
        <strain evidence="2 3">IBT 40285</strain>
    </source>
</reference>
<dbReference type="HOGENOM" id="CLU_023254_1_0_1"/>